<dbReference type="Proteomes" id="UP000547011">
    <property type="component" value="Unassembled WGS sequence"/>
</dbReference>
<name>A0A7W6NB96_9HYPH</name>
<dbReference type="InterPro" id="IPR005064">
    <property type="entry name" value="BUG"/>
</dbReference>
<evidence type="ECO:0000256" key="2">
    <source>
        <dbReference type="SAM" id="SignalP"/>
    </source>
</evidence>
<reference evidence="3 4" key="1">
    <citation type="submission" date="2020-08" db="EMBL/GenBank/DDBJ databases">
        <title>Genomic Encyclopedia of Type Strains, Phase IV (KMG-IV): sequencing the most valuable type-strain genomes for metagenomic binning, comparative biology and taxonomic classification.</title>
        <authorList>
            <person name="Goeker M."/>
        </authorList>
    </citation>
    <scope>NUCLEOTIDE SEQUENCE [LARGE SCALE GENOMIC DNA]</scope>
    <source>
        <strain evidence="3 4">DSM 23447</strain>
    </source>
</reference>
<dbReference type="PIRSF" id="PIRSF017082">
    <property type="entry name" value="YflP"/>
    <property type="match status" value="1"/>
</dbReference>
<keyword evidence="2" id="KW-0732">Signal</keyword>
<feature type="signal peptide" evidence="2">
    <location>
        <begin position="1"/>
        <end position="25"/>
    </location>
</feature>
<dbReference type="CDD" id="cd07012">
    <property type="entry name" value="PBP2_Bug_TTT"/>
    <property type="match status" value="1"/>
</dbReference>
<evidence type="ECO:0000313" key="4">
    <source>
        <dbReference type="Proteomes" id="UP000547011"/>
    </source>
</evidence>
<dbReference type="RefSeq" id="WP_210283141.1">
    <property type="nucleotide sequence ID" value="NZ_JACIEW010000004.1"/>
</dbReference>
<keyword evidence="4" id="KW-1185">Reference proteome</keyword>
<dbReference type="Gene3D" id="3.40.190.150">
    <property type="entry name" value="Bordetella uptake gene, domain 1"/>
    <property type="match status" value="1"/>
</dbReference>
<protein>
    <submittedName>
        <fullName evidence="3">Tripartite-type tricarboxylate transporter receptor subunit TctC</fullName>
    </submittedName>
</protein>
<keyword evidence="3" id="KW-0675">Receptor</keyword>
<dbReference type="InterPro" id="IPR042100">
    <property type="entry name" value="Bug_dom1"/>
</dbReference>
<evidence type="ECO:0000256" key="1">
    <source>
        <dbReference type="ARBA" id="ARBA00006987"/>
    </source>
</evidence>
<proteinExistence type="inferred from homology"/>
<gene>
    <name evidence="3" type="ORF">GGR20_001972</name>
</gene>
<evidence type="ECO:0000313" key="3">
    <source>
        <dbReference type="EMBL" id="MBB4052329.1"/>
    </source>
</evidence>
<dbReference type="AlphaFoldDB" id="A0A7W6NB96"/>
<feature type="chain" id="PRO_5030696833" evidence="2">
    <location>
        <begin position="26"/>
        <end position="346"/>
    </location>
</feature>
<organism evidence="3 4">
    <name type="scientific">Devosia subaequoris</name>
    <dbReference type="NCBI Taxonomy" id="395930"/>
    <lineage>
        <taxon>Bacteria</taxon>
        <taxon>Pseudomonadati</taxon>
        <taxon>Pseudomonadota</taxon>
        <taxon>Alphaproteobacteria</taxon>
        <taxon>Hyphomicrobiales</taxon>
        <taxon>Devosiaceae</taxon>
        <taxon>Devosia</taxon>
    </lineage>
</organism>
<accession>A0A7W6NB96</accession>
<dbReference type="Pfam" id="PF03401">
    <property type="entry name" value="TctC"/>
    <property type="match status" value="1"/>
</dbReference>
<dbReference type="Gene3D" id="3.40.190.10">
    <property type="entry name" value="Periplasmic binding protein-like II"/>
    <property type="match status" value="1"/>
</dbReference>
<dbReference type="PANTHER" id="PTHR42928:SF5">
    <property type="entry name" value="BLR1237 PROTEIN"/>
    <property type="match status" value="1"/>
</dbReference>
<dbReference type="EMBL" id="JACIEW010000004">
    <property type="protein sequence ID" value="MBB4052329.1"/>
    <property type="molecule type" value="Genomic_DNA"/>
</dbReference>
<comment type="caution">
    <text evidence="3">The sequence shown here is derived from an EMBL/GenBank/DDBJ whole genome shotgun (WGS) entry which is preliminary data.</text>
</comment>
<dbReference type="PANTHER" id="PTHR42928">
    <property type="entry name" value="TRICARBOXYLATE-BINDING PROTEIN"/>
    <property type="match status" value="1"/>
</dbReference>
<sequence length="346" mass="36171">MKQSLRIVLASGCALMTLGTATAFAQEWQPDRPINLIVPWGAGGSTDQVTRVTAPILAEALGVEVVVVNQPGASGAIGTQEVLNAPRDGYTWTANAIANNATYSVTGLLEDTNIDDWHIYLSVANVPVVSVPADSQFEDFGQLLEAFKSDAGRGISVATAGVTSSGGTAIAALSDAADGFDYNMITYDGGGPAAIATASGEAMVTTQLAVEQTELIRGGRLKALAVLSDKPLDLDGVDPIPPVTNWLPDMPLAPDYFGIFIPAGVPDEVIATMDKIWAEQVMNSEEIKTYAENFGAVFAPSYGEEARALAMPVVILEACSSVERGEAVNDPSTIGIDCETRTEVGM</sequence>
<comment type="similarity">
    <text evidence="1">Belongs to the UPF0065 (bug) family.</text>
</comment>